<evidence type="ECO:0000313" key="4">
    <source>
        <dbReference type="EMBL" id="MBZ5740223.1"/>
    </source>
</evidence>
<evidence type="ECO:0000256" key="1">
    <source>
        <dbReference type="SAM" id="MobiDB-lite"/>
    </source>
</evidence>
<sequence>MSEVTAAERGETLGRGWRNLIRVAAVLVLLAALVGVAWVREHDKDTEDQPAATSTAAAEPDEADPLAHAAQETRLLDQDDARLRKVSLGEATGISRVDGTVVLGARRTPYTLQDLIRVGAAERTSRTVVTLVQSVAVRRDASLVIMSPAGGTLRLASGPKGYTSLVSWGGGIALTGSADHHLTVVGWDTSTDAPDTTTDDGRPYIRVKDGGLGLAYVDLSHLGYWSGRTGGLSVTGSTDTTAVARLAHVTATDLHIGFYASGAQRVRANDFTVTSPQRHGVELTNRSQNIRLRGLTVKRPGEDGVAVSNGTAHVLIEHATITKAGSYGLDVDGSPLADGLNSAGYGIGNYSGLTVLSSTITGSAYGGARITAVDHVAIGGTTIRSAATALAIHGAATDVTIDDGSTVESEDGDGIWITDDVTDASVTDSTIAGDEVGVDIDQSQATVTGNDITVGTGHGVRLAGDGDATATVSDNQIDGRGSGAVSQAGAARLETGDGNGGDWTYRPEAVMWAERHSSAMPLLLVLVVPLVGLVFVLRRRRQQRELRRLFEESLVAQGHRAIATYRPPAPVVPEPVGGESAPEPVLVPDTPAELIEAAGSPVPPGSPVPTLPGVAERAFPTAKEFAVAAVTESGYSPAMVARVLHVPTSRVRDWVAVAANGLDQRPPV</sequence>
<keyword evidence="2" id="KW-0472">Membrane</keyword>
<dbReference type="RefSeq" id="WP_224124580.1">
    <property type="nucleotide sequence ID" value="NZ_JAIQZJ010000012.1"/>
</dbReference>
<feature type="region of interest" description="Disordered" evidence="1">
    <location>
        <begin position="44"/>
        <end position="64"/>
    </location>
</feature>
<dbReference type="InterPro" id="IPR011050">
    <property type="entry name" value="Pectin_lyase_fold/virulence"/>
</dbReference>
<dbReference type="InterPro" id="IPR012334">
    <property type="entry name" value="Pectin_lyas_fold"/>
</dbReference>
<dbReference type="SUPFAM" id="SSF51126">
    <property type="entry name" value="Pectin lyase-like"/>
    <property type="match status" value="2"/>
</dbReference>
<dbReference type="Gene3D" id="2.160.20.10">
    <property type="entry name" value="Single-stranded right-handed beta-helix, Pectin lyase-like"/>
    <property type="match status" value="2"/>
</dbReference>
<protein>
    <submittedName>
        <fullName evidence="4">Right-handed parallel beta-helix repeat-containing protein</fullName>
    </submittedName>
</protein>
<dbReference type="InterPro" id="IPR039448">
    <property type="entry name" value="Beta_helix"/>
</dbReference>
<gene>
    <name evidence="4" type="ORF">K8U61_18750</name>
</gene>
<dbReference type="InterPro" id="IPR006626">
    <property type="entry name" value="PbH1"/>
</dbReference>
<accession>A0ABS7UGQ9</accession>
<feature type="compositionally biased region" description="Low complexity" evidence="1">
    <location>
        <begin position="49"/>
        <end position="58"/>
    </location>
</feature>
<comment type="caution">
    <text evidence="4">The sequence shown here is derived from an EMBL/GenBank/DDBJ whole genome shotgun (WGS) entry which is preliminary data.</text>
</comment>
<evidence type="ECO:0000256" key="2">
    <source>
        <dbReference type="SAM" id="Phobius"/>
    </source>
</evidence>
<evidence type="ECO:0000259" key="3">
    <source>
        <dbReference type="Pfam" id="PF13229"/>
    </source>
</evidence>
<dbReference type="Pfam" id="PF13229">
    <property type="entry name" value="Beta_helix"/>
    <property type="match status" value="1"/>
</dbReference>
<keyword evidence="2" id="KW-1133">Transmembrane helix</keyword>
<keyword evidence="5" id="KW-1185">Reference proteome</keyword>
<dbReference type="SMART" id="SM00710">
    <property type="entry name" value="PbH1"/>
    <property type="match status" value="7"/>
</dbReference>
<keyword evidence="2" id="KW-0812">Transmembrane</keyword>
<feature type="domain" description="Right handed beta helix" evidence="3">
    <location>
        <begin position="353"/>
        <end position="484"/>
    </location>
</feature>
<proteinExistence type="predicted"/>
<reference evidence="4 5" key="1">
    <citation type="submission" date="2021-09" db="EMBL/GenBank/DDBJ databases">
        <title>Whole genome sequence of Nocardioides sp. GBK3QG-3.</title>
        <authorList>
            <person name="Tuo L."/>
        </authorList>
    </citation>
    <scope>NUCLEOTIDE SEQUENCE [LARGE SCALE GENOMIC DNA]</scope>
    <source>
        <strain evidence="4 5">GBK3QG-3</strain>
    </source>
</reference>
<feature type="transmembrane region" description="Helical" evidence="2">
    <location>
        <begin position="519"/>
        <end position="537"/>
    </location>
</feature>
<feature type="transmembrane region" description="Helical" evidence="2">
    <location>
        <begin position="20"/>
        <end position="39"/>
    </location>
</feature>
<organism evidence="4 5">
    <name type="scientific">Nocardioides mangrovi</name>
    <dbReference type="NCBI Taxonomy" id="2874580"/>
    <lineage>
        <taxon>Bacteria</taxon>
        <taxon>Bacillati</taxon>
        <taxon>Actinomycetota</taxon>
        <taxon>Actinomycetes</taxon>
        <taxon>Propionibacteriales</taxon>
        <taxon>Nocardioidaceae</taxon>
        <taxon>Nocardioides</taxon>
    </lineage>
</organism>
<name>A0ABS7UGQ9_9ACTN</name>
<evidence type="ECO:0000313" key="5">
    <source>
        <dbReference type="Proteomes" id="UP000780875"/>
    </source>
</evidence>
<dbReference type="Proteomes" id="UP000780875">
    <property type="component" value="Unassembled WGS sequence"/>
</dbReference>
<dbReference type="EMBL" id="JAIQZJ010000012">
    <property type="protein sequence ID" value="MBZ5740223.1"/>
    <property type="molecule type" value="Genomic_DNA"/>
</dbReference>